<gene>
    <name evidence="2" type="ORF">FX982_03977</name>
</gene>
<proteinExistence type="predicted"/>
<dbReference type="InterPro" id="IPR042204">
    <property type="entry name" value="2Fe-2S-bd_N"/>
</dbReference>
<dbReference type="KEGG" id="pgg:FX982_03977"/>
<dbReference type="InterPro" id="IPR036010">
    <property type="entry name" value="2Fe-2S_ferredoxin-like_sf"/>
</dbReference>
<evidence type="ECO:0000256" key="1">
    <source>
        <dbReference type="ARBA" id="ARBA00023002"/>
    </source>
</evidence>
<keyword evidence="1 2" id="KW-0560">Oxidoreductase</keyword>
<dbReference type="EMBL" id="CP053746">
    <property type="protein sequence ID" value="QKF52985.1"/>
    <property type="molecule type" value="Genomic_DNA"/>
</dbReference>
<evidence type="ECO:0000313" key="2">
    <source>
        <dbReference type="EMBL" id="QKF52985.1"/>
    </source>
</evidence>
<dbReference type="Pfam" id="PF13510">
    <property type="entry name" value="Fer2_4"/>
    <property type="match status" value="1"/>
</dbReference>
<dbReference type="SUPFAM" id="SSF54292">
    <property type="entry name" value="2Fe-2S ferredoxin-like"/>
    <property type="match status" value="1"/>
</dbReference>
<dbReference type="Proteomes" id="UP000501989">
    <property type="component" value="Chromosome"/>
</dbReference>
<dbReference type="Gene3D" id="3.10.20.440">
    <property type="entry name" value="2Fe-2S iron-sulphur cluster binding domain, sarcosine oxidase, alpha subunit, N-terminal domain"/>
    <property type="match status" value="1"/>
</dbReference>
<dbReference type="GO" id="GO:0051536">
    <property type="term" value="F:iron-sulfur cluster binding"/>
    <property type="evidence" value="ECO:0007669"/>
    <property type="project" value="InterPro"/>
</dbReference>
<organism evidence="2 3">
    <name type="scientific">Pseudomonas graminis</name>
    <dbReference type="NCBI Taxonomy" id="158627"/>
    <lineage>
        <taxon>Bacteria</taxon>
        <taxon>Pseudomonadati</taxon>
        <taxon>Pseudomonadota</taxon>
        <taxon>Gammaproteobacteria</taxon>
        <taxon>Pseudomonadales</taxon>
        <taxon>Pseudomonadaceae</taxon>
        <taxon>Pseudomonas</taxon>
    </lineage>
</organism>
<keyword evidence="3" id="KW-1185">Reference proteome</keyword>
<dbReference type="EC" id="1.4.99.5" evidence="2"/>
<sequence length="127" mass="13719">MCTDPLFQPVTSEVRSTRTVSLSFNDQAFEVPAGISVAAALLMSGVNRFRATPVSESPRAPYCMMGVCFECLVDIDGVPNRQSCLIEVAQGMRIRSQEGARDLIFQAGNVQTGNEQTASVQTVEVQS</sequence>
<protein>
    <submittedName>
        <fullName evidence="2">Hydrogen cyanide synthase subunit HcnA</fullName>
        <ecNumber evidence="2">1.4.99.5</ecNumber>
    </submittedName>
</protein>
<name>A0A6M8MWX6_9PSED</name>
<dbReference type="RefSeq" id="WP_172612195.1">
    <property type="nucleotide sequence ID" value="NZ_CP053746.1"/>
</dbReference>
<evidence type="ECO:0000313" key="3">
    <source>
        <dbReference type="Proteomes" id="UP000501989"/>
    </source>
</evidence>
<accession>A0A6M8MWX6</accession>
<dbReference type="GO" id="GO:0050622">
    <property type="term" value="F:glycine dehydrogenase (cyanide-forming) activity"/>
    <property type="evidence" value="ECO:0007669"/>
    <property type="project" value="UniProtKB-EC"/>
</dbReference>
<dbReference type="AlphaFoldDB" id="A0A6M8MWX6"/>
<reference evidence="3" key="1">
    <citation type="submission" date="2019-12" db="EMBL/GenBank/DDBJ databases">
        <title>Endophytic bacteria associated with Panax ginseng seedlings.</title>
        <authorList>
            <person name="Park J.M."/>
            <person name="Shin R."/>
            <person name="Jo S.H."/>
        </authorList>
    </citation>
    <scope>NUCLEOTIDE SEQUENCE [LARGE SCALE GENOMIC DNA]</scope>
    <source>
        <strain evidence="3">PgKB30</strain>
    </source>
</reference>